<accession>A0A3S2Y2X9</accession>
<dbReference type="OrthoDB" id="7338231at2"/>
<dbReference type="EMBL" id="SADE01000002">
    <property type="protein sequence ID" value="RVU36465.1"/>
    <property type="molecule type" value="Genomic_DNA"/>
</dbReference>
<evidence type="ECO:0000259" key="3">
    <source>
        <dbReference type="PROSITE" id="PS51208"/>
    </source>
</evidence>
<evidence type="ECO:0000313" key="4">
    <source>
        <dbReference type="EMBL" id="RVU36465.1"/>
    </source>
</evidence>
<evidence type="ECO:0000313" key="5">
    <source>
        <dbReference type="Proteomes" id="UP000287447"/>
    </source>
</evidence>
<protein>
    <submittedName>
        <fullName evidence="4">Autotransporter outer membrane beta-barrel domain-containing protein</fullName>
    </submittedName>
</protein>
<proteinExistence type="predicted"/>
<dbReference type="SUPFAM" id="SSF103515">
    <property type="entry name" value="Autotransporter"/>
    <property type="match status" value="1"/>
</dbReference>
<feature type="compositionally biased region" description="Polar residues" evidence="1">
    <location>
        <begin position="140"/>
        <end position="150"/>
    </location>
</feature>
<evidence type="ECO:0000256" key="1">
    <source>
        <dbReference type="SAM" id="MobiDB-lite"/>
    </source>
</evidence>
<name>A0A3S2Y2X9_9PROT</name>
<feature type="region of interest" description="Disordered" evidence="1">
    <location>
        <begin position="130"/>
        <end position="156"/>
    </location>
</feature>
<keyword evidence="2" id="KW-0732">Signal</keyword>
<dbReference type="RefSeq" id="WP_127765941.1">
    <property type="nucleotide sequence ID" value="NZ_SADE01000002.1"/>
</dbReference>
<comment type="caution">
    <text evidence="4">The sequence shown here is derived from an EMBL/GenBank/DDBJ whole genome shotgun (WGS) entry which is preliminary data.</text>
</comment>
<reference evidence="5" key="1">
    <citation type="submission" date="2019-01" db="EMBL/GenBank/DDBJ databases">
        <title>Gri0909 isolated from a small marine red alga.</title>
        <authorList>
            <person name="Kim J."/>
            <person name="Jeong S.E."/>
            <person name="Jeon C.O."/>
        </authorList>
    </citation>
    <scope>NUCLEOTIDE SEQUENCE [LARGE SCALE GENOMIC DNA]</scope>
    <source>
        <strain evidence="5">Gri0909</strain>
    </source>
</reference>
<organism evidence="4 5">
    <name type="scientific">Hwanghaeella grinnelliae</name>
    <dbReference type="NCBI Taxonomy" id="2500179"/>
    <lineage>
        <taxon>Bacteria</taxon>
        <taxon>Pseudomonadati</taxon>
        <taxon>Pseudomonadota</taxon>
        <taxon>Alphaproteobacteria</taxon>
        <taxon>Rhodospirillales</taxon>
        <taxon>Rhodospirillaceae</taxon>
        <taxon>Hwanghaeella</taxon>
    </lineage>
</organism>
<keyword evidence="5" id="KW-1185">Reference proteome</keyword>
<sequence>MARSLFLFALLSVCFIFPNQSWAQYYDASSEEDSGAVTSDDVLRESATTVANVIAARVGSITSRLVSRSRVGGPRINAPAPSSGLANKVHGRQSDSKNPFGPFAASLAGGAVSINSTMSRGSVGRMSLTADLTHDEPRGRNTNNITQTAANDDAGGETAYSGLGTWTNLTWTHFSSDATGADFNADQYLALAGADMTGSYLGLSLGDDLLLGAAASFEVGDIDTKFNGGELQSLGAGVTPYVAYIVNEYFYLSGIAGVTYVQSDVDFLEAGNRESGDFSTLRWYTGASANLNYYVDMWEFGGTLGYLYARDSADSYTESDGDFVNARTTNLGQASLAARAGYNFDNVLVYGIGSYEYENVTGSKDPSQVTLSLGADYFSTDRLTLSAEASHVLTRDNFDSTGISVNLRYDW</sequence>
<feature type="chain" id="PRO_5018752506" evidence="2">
    <location>
        <begin position="24"/>
        <end position="411"/>
    </location>
</feature>
<dbReference type="Pfam" id="PF03797">
    <property type="entry name" value="Autotransporter"/>
    <property type="match status" value="1"/>
</dbReference>
<dbReference type="Proteomes" id="UP000287447">
    <property type="component" value="Unassembled WGS sequence"/>
</dbReference>
<feature type="domain" description="Autotransporter" evidence="3">
    <location>
        <begin position="158"/>
        <end position="411"/>
    </location>
</feature>
<dbReference type="PROSITE" id="PS51208">
    <property type="entry name" value="AUTOTRANSPORTER"/>
    <property type="match status" value="1"/>
</dbReference>
<dbReference type="SMART" id="SM00869">
    <property type="entry name" value="Autotransporter"/>
    <property type="match status" value="1"/>
</dbReference>
<evidence type="ECO:0000256" key="2">
    <source>
        <dbReference type="SAM" id="SignalP"/>
    </source>
</evidence>
<gene>
    <name evidence="4" type="ORF">EOI86_14815</name>
</gene>
<dbReference type="InterPro" id="IPR036709">
    <property type="entry name" value="Autotransporte_beta_dom_sf"/>
</dbReference>
<dbReference type="InterPro" id="IPR005546">
    <property type="entry name" value="Autotransporte_beta"/>
</dbReference>
<dbReference type="Gene3D" id="2.40.128.130">
    <property type="entry name" value="Autotransporter beta-domain"/>
    <property type="match status" value="1"/>
</dbReference>
<feature type="signal peptide" evidence="2">
    <location>
        <begin position="1"/>
        <end position="23"/>
    </location>
</feature>
<dbReference type="AlphaFoldDB" id="A0A3S2Y2X9"/>
<feature type="region of interest" description="Disordered" evidence="1">
    <location>
        <begin position="72"/>
        <end position="95"/>
    </location>
</feature>